<dbReference type="SUPFAM" id="SSF81296">
    <property type="entry name" value="E set domains"/>
    <property type="match status" value="2"/>
</dbReference>
<reference evidence="3" key="1">
    <citation type="submission" date="2019-06" db="EMBL/GenBank/DDBJ databases">
        <authorList>
            <consortium name="Wellcome Sanger Institute Data Sharing"/>
        </authorList>
    </citation>
    <scope>NUCLEOTIDE SEQUENCE [LARGE SCALE GENOMIC DNA]</scope>
</reference>
<dbReference type="GO" id="GO:0005886">
    <property type="term" value="C:plasma membrane"/>
    <property type="evidence" value="ECO:0007669"/>
    <property type="project" value="TreeGrafter"/>
</dbReference>
<dbReference type="Proteomes" id="UP000472271">
    <property type="component" value="Chromosome 9"/>
</dbReference>
<dbReference type="Pfam" id="PF02752">
    <property type="entry name" value="Arrestin_C"/>
    <property type="match status" value="1"/>
</dbReference>
<keyword evidence="4" id="KW-1185">Reference proteome</keyword>
<dbReference type="AlphaFoldDB" id="A0A673CKA4"/>
<dbReference type="InterPro" id="IPR014756">
    <property type="entry name" value="Ig_E-set"/>
</dbReference>
<dbReference type="InterPro" id="IPR050357">
    <property type="entry name" value="Arrestin_domain-protein"/>
</dbReference>
<dbReference type="Gene3D" id="2.60.40.640">
    <property type="match status" value="2"/>
</dbReference>
<dbReference type="PANTHER" id="PTHR11188">
    <property type="entry name" value="ARRESTIN DOMAIN CONTAINING PROTEIN"/>
    <property type="match status" value="1"/>
</dbReference>
<evidence type="ECO:0000313" key="4">
    <source>
        <dbReference type="Proteomes" id="UP000472271"/>
    </source>
</evidence>
<feature type="domain" description="Arrestin C-terminal-like" evidence="2">
    <location>
        <begin position="188"/>
        <end position="315"/>
    </location>
</feature>
<comment type="similarity">
    <text evidence="1">Belongs to the arrestin family.</text>
</comment>
<dbReference type="InterPro" id="IPR011021">
    <property type="entry name" value="Arrestin-like_N"/>
</dbReference>
<dbReference type="GO" id="GO:0005737">
    <property type="term" value="C:cytoplasm"/>
    <property type="evidence" value="ECO:0007669"/>
    <property type="project" value="TreeGrafter"/>
</dbReference>
<evidence type="ECO:0000313" key="3">
    <source>
        <dbReference type="Ensembl" id="ENSSORP00005053724.1"/>
    </source>
</evidence>
<dbReference type="InterPro" id="IPR014752">
    <property type="entry name" value="Arrestin-like_C"/>
</dbReference>
<accession>A0A673CKA4</accession>
<dbReference type="InterPro" id="IPR011022">
    <property type="entry name" value="Arrestin_C-like"/>
</dbReference>
<evidence type="ECO:0000259" key="2">
    <source>
        <dbReference type="SMART" id="SM01017"/>
    </source>
</evidence>
<reference evidence="3" key="3">
    <citation type="submission" date="2025-09" db="UniProtKB">
        <authorList>
            <consortium name="Ensembl"/>
        </authorList>
    </citation>
    <scope>IDENTIFICATION</scope>
</reference>
<dbReference type="Ensembl" id="ENSSORT00005054990.1">
    <property type="protein sequence ID" value="ENSSORP00005053724.1"/>
    <property type="gene ID" value="ENSSORG00005024137.1"/>
</dbReference>
<dbReference type="SMART" id="SM01017">
    <property type="entry name" value="Arrestin_C"/>
    <property type="match status" value="1"/>
</dbReference>
<sequence length="383" mass="42920">MSSTVKSLKVTYNPINDTNTFRCGDLLTGRVQLEVAKQCDIKSLFIKFKGKAEVLWTERHGQRTVVYHSKNKYFKPMQTQGEHANSTQEGPTPRRLVLESSPGPCCCEARVLTTAPLNMPSSFVGLGEIGKIMYLLETRLSRAMRVDKKDTTQINFVAQPNMTDIPQLMVCAGSPLQESTEKKLKFLNSGTVAMEVNIERMGFYQGEDLKVSAFIQNNCSREIKPKYCIYRKHSYFAGAKRRLCTEKLVKEVGKPVPPSTSEKVTQILVIPRHLEPSILNCDIIKAEHRLRVYLDVKYASDPETKFPLVILEAPLFPDEAPPAAAAGFGFEAFGNPDLPQWGPEPQQQPLPSAEGYMFYPHVGYVYTAGKTGPNLPFCPYETL</sequence>
<reference evidence="3" key="2">
    <citation type="submission" date="2025-08" db="UniProtKB">
        <authorList>
            <consortium name="Ensembl"/>
        </authorList>
    </citation>
    <scope>IDENTIFICATION</scope>
</reference>
<dbReference type="Pfam" id="PF00339">
    <property type="entry name" value="Arrestin_N"/>
    <property type="match status" value="1"/>
</dbReference>
<proteinExistence type="inferred from homology"/>
<dbReference type="InParanoid" id="A0A673CKA4"/>
<protein>
    <recommendedName>
        <fullName evidence="2">Arrestin C-terminal-like domain-containing protein</fullName>
    </recommendedName>
</protein>
<evidence type="ECO:0000256" key="1">
    <source>
        <dbReference type="ARBA" id="ARBA00005298"/>
    </source>
</evidence>
<dbReference type="GO" id="GO:0007399">
    <property type="term" value="P:nervous system development"/>
    <property type="evidence" value="ECO:0007669"/>
    <property type="project" value="UniProtKB-ARBA"/>
</dbReference>
<dbReference type="GO" id="GO:0015031">
    <property type="term" value="P:protein transport"/>
    <property type="evidence" value="ECO:0007669"/>
    <property type="project" value="TreeGrafter"/>
</dbReference>
<dbReference type="PANTHER" id="PTHR11188:SF135">
    <property type="entry name" value="ARRESTIN DOMAIN CONTAINING 3-LIKE-RELATED"/>
    <property type="match status" value="1"/>
</dbReference>
<name>A0A673CKA4_9TELE</name>
<organism evidence="3 4">
    <name type="scientific">Sphaeramia orbicularis</name>
    <name type="common">orbiculate cardinalfish</name>
    <dbReference type="NCBI Taxonomy" id="375764"/>
    <lineage>
        <taxon>Eukaryota</taxon>
        <taxon>Metazoa</taxon>
        <taxon>Chordata</taxon>
        <taxon>Craniata</taxon>
        <taxon>Vertebrata</taxon>
        <taxon>Euteleostomi</taxon>
        <taxon>Actinopterygii</taxon>
        <taxon>Neopterygii</taxon>
        <taxon>Teleostei</taxon>
        <taxon>Neoteleostei</taxon>
        <taxon>Acanthomorphata</taxon>
        <taxon>Gobiaria</taxon>
        <taxon>Kurtiformes</taxon>
        <taxon>Apogonoidei</taxon>
        <taxon>Apogonidae</taxon>
        <taxon>Apogoninae</taxon>
        <taxon>Sphaeramia</taxon>
    </lineage>
</organism>